<keyword evidence="2" id="KW-0812">Transmembrane</keyword>
<keyword evidence="3" id="KW-1133">Transmembrane helix</keyword>
<sequence>MQNEQALPGKKSSNLRIRGIVRQNSKEVAEGKDKKDSGGGVLVWLCVGFLAFFIPAEYAVSPALYTLWKALIVLVSSVSLVYLLARLRISLRWVCFALFYLCLLVVSTLVSPESSTSLSNVAYLFVKGAGFITFLECAFSFGPKLCTKAFLVVGVVVGCVHLASFFAYGDVVGGMRHGWIEEAIGERSGTKQNWYFLTYDNASVFFFLPVIAALWFYVKNFNRRVVLVFVPFAVVTVFMFVYKSSIAGMLAFASFFLIAYLSAVFSSNRRAKKRILTYRIAVISGLVISCFVIFSVGGDIVEAVAGLFGKGADLSGRDYIWAQCLNYISKYPIIGSGVQNSADAFLRIGQTHCHNLLLQIMYTGGIVSLLFFLIGVATCSPKAKRNRDKQDSPFSGQLFAAAILAFFIASSVDWSYNNPMSFILFYFAFFCSFDLEDSRIDGGN</sequence>
<name>A0A6L7IYS8_9ACTN</name>
<organism evidence="6 7">
    <name type="scientific">Eggerthella guodeyinii</name>
    <dbReference type="NCBI Taxonomy" id="2690837"/>
    <lineage>
        <taxon>Bacteria</taxon>
        <taxon>Bacillati</taxon>
        <taxon>Actinomycetota</taxon>
        <taxon>Coriobacteriia</taxon>
        <taxon>Eggerthellales</taxon>
        <taxon>Eggerthellaceae</taxon>
        <taxon>Eggerthella</taxon>
    </lineage>
</organism>
<dbReference type="AlphaFoldDB" id="A0A6L7IYS8"/>
<evidence type="ECO:0000256" key="2">
    <source>
        <dbReference type="ARBA" id="ARBA00022692"/>
    </source>
</evidence>
<evidence type="ECO:0000256" key="4">
    <source>
        <dbReference type="ARBA" id="ARBA00023136"/>
    </source>
</evidence>
<dbReference type="GO" id="GO:0016020">
    <property type="term" value="C:membrane"/>
    <property type="evidence" value="ECO:0007669"/>
    <property type="project" value="UniProtKB-SubCell"/>
</dbReference>
<evidence type="ECO:0000256" key="1">
    <source>
        <dbReference type="ARBA" id="ARBA00004141"/>
    </source>
</evidence>
<dbReference type="Pfam" id="PF04932">
    <property type="entry name" value="Wzy_C"/>
    <property type="match status" value="1"/>
</dbReference>
<feature type="domain" description="O-antigen ligase-related" evidence="5">
    <location>
        <begin position="232"/>
        <end position="373"/>
    </location>
</feature>
<dbReference type="InterPro" id="IPR051533">
    <property type="entry name" value="WaaL-like"/>
</dbReference>
<dbReference type="RefSeq" id="WP_160941097.1">
    <property type="nucleotide sequence ID" value="NZ_CP063310.1"/>
</dbReference>
<proteinExistence type="predicted"/>
<comment type="subcellular location">
    <subcellularLocation>
        <location evidence="1">Membrane</location>
        <topology evidence="1">Multi-pass membrane protein</topology>
    </subcellularLocation>
</comment>
<protein>
    <submittedName>
        <fullName evidence="6">O-antigen ligase family protein</fullName>
    </submittedName>
</protein>
<dbReference type="PANTHER" id="PTHR37422:SF13">
    <property type="entry name" value="LIPOPOLYSACCHARIDE BIOSYNTHESIS PROTEIN PA4999-RELATED"/>
    <property type="match status" value="1"/>
</dbReference>
<dbReference type="PANTHER" id="PTHR37422">
    <property type="entry name" value="TEICHURONIC ACID BIOSYNTHESIS PROTEIN TUAE"/>
    <property type="match status" value="1"/>
</dbReference>
<evidence type="ECO:0000313" key="7">
    <source>
        <dbReference type="Proteomes" id="UP000478463"/>
    </source>
</evidence>
<dbReference type="EMBL" id="CP063310">
    <property type="protein sequence ID" value="QOS67600.1"/>
    <property type="molecule type" value="Genomic_DNA"/>
</dbReference>
<reference evidence="6 7" key="1">
    <citation type="submission" date="2020-10" db="EMBL/GenBank/DDBJ databases">
        <title>Eggerthella sp. nov., isolated from human feces.</title>
        <authorList>
            <person name="Yajun G."/>
        </authorList>
    </citation>
    <scope>NUCLEOTIDE SEQUENCE [LARGE SCALE GENOMIC DNA]</scope>
    <source>
        <strain evidence="6 7">HF-1101</strain>
    </source>
</reference>
<dbReference type="Proteomes" id="UP000478463">
    <property type="component" value="Chromosome"/>
</dbReference>
<gene>
    <name evidence="6" type="ORF">GS424_013935</name>
</gene>
<dbReference type="KEGG" id="egd:GS424_013935"/>
<dbReference type="InterPro" id="IPR007016">
    <property type="entry name" value="O-antigen_ligase-rel_domated"/>
</dbReference>
<evidence type="ECO:0000256" key="3">
    <source>
        <dbReference type="ARBA" id="ARBA00022989"/>
    </source>
</evidence>
<dbReference type="GO" id="GO:0016874">
    <property type="term" value="F:ligase activity"/>
    <property type="evidence" value="ECO:0007669"/>
    <property type="project" value="UniProtKB-KW"/>
</dbReference>
<accession>A0A6L7IYS8</accession>
<evidence type="ECO:0000259" key="5">
    <source>
        <dbReference type="Pfam" id="PF04932"/>
    </source>
</evidence>
<evidence type="ECO:0000313" key="6">
    <source>
        <dbReference type="EMBL" id="QOS67600.1"/>
    </source>
</evidence>
<keyword evidence="4" id="KW-0472">Membrane</keyword>
<keyword evidence="6" id="KW-0436">Ligase</keyword>